<evidence type="ECO:0000313" key="7">
    <source>
        <dbReference type="EMBL" id="TRM68096.1"/>
    </source>
</evidence>
<evidence type="ECO:0000256" key="5">
    <source>
        <dbReference type="ARBA" id="ARBA00022898"/>
    </source>
</evidence>
<dbReference type="InterPro" id="IPR004839">
    <property type="entry name" value="Aminotransferase_I/II_large"/>
</dbReference>
<keyword evidence="4 7" id="KW-0808">Transferase</keyword>
<sequence>MMFSEKPLPDAVDLRHHLSELAKARSVSPLKGLQKYMDKPGLISLAGGLPSPQYFPFHSLGAEVLVEDQFPLNPSSHPSSLSWFWKLFGSKPAERTTSVSVPKFADKTGDIDLATALQYSMAKGLQPLQDFIKKFVENVYQPAYGNYVTLIHAGNTDGVNKSIMTLCNPGDGVLMSEWTYPSTMATIKPLGVDVVPVGMDGQGMSAIALEQLLAEWDVEAHGGMARPRVMYTVPIGQNPTGATMGAQRKKEIYAVCVKYDVVIIEDDPYYFLQQGEYVPKAERVEEDVVVHKDEEKHFVASLAPSFLKFDYQGRVIRLETFSKTIAPGSRLGFFTCNPMFAERLERQGETSTQAPCGFGQSMVASLLLQWQYPGYIRWLRALRLQYKARRDFFIDCFDEQFSMRRSIAASGAHTGAVVYEGSLKPLRGEKFAASGKTLFSFIPPSSGMFIWMQLHFDDHPELATLGTKELEMKLWTALAEAGVMFGPGAMFSSVNIAEDAGGPGHFRISFSNAEYDELKKSVEIFQTVIRKFFKDL</sequence>
<dbReference type="AlphaFoldDB" id="A0A550CTH3"/>
<accession>A0A550CTH3</accession>
<evidence type="ECO:0000256" key="4">
    <source>
        <dbReference type="ARBA" id="ARBA00022679"/>
    </source>
</evidence>
<dbReference type="CDD" id="cd00609">
    <property type="entry name" value="AAT_like"/>
    <property type="match status" value="1"/>
</dbReference>
<dbReference type="PANTHER" id="PTHR42790:SF1">
    <property type="entry name" value="AROMATIC AMINO ACID AMINOTRANSFERASE, HYPOTHETICAL (EUROFUNG)"/>
    <property type="match status" value="1"/>
</dbReference>
<comment type="similarity">
    <text evidence="2">Belongs to the class-I pyridoxal-phosphate-dependent aminotransferase family.</text>
</comment>
<dbReference type="Pfam" id="PF00155">
    <property type="entry name" value="Aminotran_1_2"/>
    <property type="match status" value="1"/>
</dbReference>
<dbReference type="PANTHER" id="PTHR42790">
    <property type="entry name" value="AMINOTRANSFERASE"/>
    <property type="match status" value="1"/>
</dbReference>
<keyword evidence="8" id="KW-1185">Reference proteome</keyword>
<gene>
    <name evidence="7" type="ORF">BD626DRAFT_480772</name>
</gene>
<dbReference type="Proteomes" id="UP000320762">
    <property type="component" value="Unassembled WGS sequence"/>
</dbReference>
<dbReference type="OrthoDB" id="691673at2759"/>
<proteinExistence type="inferred from homology"/>
<evidence type="ECO:0000256" key="2">
    <source>
        <dbReference type="ARBA" id="ARBA00007441"/>
    </source>
</evidence>
<keyword evidence="5" id="KW-0663">Pyridoxal phosphate</keyword>
<dbReference type="EMBL" id="VDMD01000002">
    <property type="protein sequence ID" value="TRM68096.1"/>
    <property type="molecule type" value="Genomic_DNA"/>
</dbReference>
<evidence type="ECO:0000259" key="6">
    <source>
        <dbReference type="Pfam" id="PF00155"/>
    </source>
</evidence>
<protein>
    <submittedName>
        <fullName evidence="7">Pyridoxal phosphate-dependent transferase</fullName>
    </submittedName>
</protein>
<dbReference type="GO" id="GO:1901605">
    <property type="term" value="P:alpha-amino acid metabolic process"/>
    <property type="evidence" value="ECO:0007669"/>
    <property type="project" value="TreeGrafter"/>
</dbReference>
<comment type="caution">
    <text evidence="7">The sequence shown here is derived from an EMBL/GenBank/DDBJ whole genome shotgun (WGS) entry which is preliminary data.</text>
</comment>
<dbReference type="InterPro" id="IPR050859">
    <property type="entry name" value="Class-I_PLP-dep_aminotransf"/>
</dbReference>
<name>A0A550CTH3_9AGAR</name>
<keyword evidence="3" id="KW-0032">Aminotransferase</keyword>
<dbReference type="GO" id="GO:0030170">
    <property type="term" value="F:pyridoxal phosphate binding"/>
    <property type="evidence" value="ECO:0007669"/>
    <property type="project" value="InterPro"/>
</dbReference>
<reference evidence="7 8" key="1">
    <citation type="journal article" date="2019" name="New Phytol.">
        <title>Comparative genomics reveals unique wood-decay strategies and fruiting body development in the Schizophyllaceae.</title>
        <authorList>
            <person name="Almasi E."/>
            <person name="Sahu N."/>
            <person name="Krizsan K."/>
            <person name="Balint B."/>
            <person name="Kovacs G.M."/>
            <person name="Kiss B."/>
            <person name="Cseklye J."/>
            <person name="Drula E."/>
            <person name="Henrissat B."/>
            <person name="Nagy I."/>
            <person name="Chovatia M."/>
            <person name="Adam C."/>
            <person name="LaButti K."/>
            <person name="Lipzen A."/>
            <person name="Riley R."/>
            <person name="Grigoriev I.V."/>
            <person name="Nagy L.G."/>
        </authorList>
    </citation>
    <scope>NUCLEOTIDE SEQUENCE [LARGE SCALE GENOMIC DNA]</scope>
    <source>
        <strain evidence="7 8">NL-1724</strain>
    </source>
</reference>
<organism evidence="7 8">
    <name type="scientific">Schizophyllum amplum</name>
    <dbReference type="NCBI Taxonomy" id="97359"/>
    <lineage>
        <taxon>Eukaryota</taxon>
        <taxon>Fungi</taxon>
        <taxon>Dikarya</taxon>
        <taxon>Basidiomycota</taxon>
        <taxon>Agaricomycotina</taxon>
        <taxon>Agaricomycetes</taxon>
        <taxon>Agaricomycetidae</taxon>
        <taxon>Agaricales</taxon>
        <taxon>Schizophyllaceae</taxon>
        <taxon>Schizophyllum</taxon>
    </lineage>
</organism>
<comment type="cofactor">
    <cofactor evidence="1">
        <name>pyridoxal 5'-phosphate</name>
        <dbReference type="ChEBI" id="CHEBI:597326"/>
    </cofactor>
</comment>
<evidence type="ECO:0000256" key="3">
    <source>
        <dbReference type="ARBA" id="ARBA00022576"/>
    </source>
</evidence>
<dbReference type="InterPro" id="IPR015421">
    <property type="entry name" value="PyrdxlP-dep_Trfase_major"/>
</dbReference>
<evidence type="ECO:0000313" key="8">
    <source>
        <dbReference type="Proteomes" id="UP000320762"/>
    </source>
</evidence>
<feature type="domain" description="Aminotransferase class I/classII large" evidence="6">
    <location>
        <begin position="115"/>
        <end position="520"/>
    </location>
</feature>
<dbReference type="InterPro" id="IPR015424">
    <property type="entry name" value="PyrdxlP-dep_Trfase"/>
</dbReference>
<dbReference type="Gene3D" id="3.40.640.10">
    <property type="entry name" value="Type I PLP-dependent aspartate aminotransferase-like (Major domain)"/>
    <property type="match status" value="1"/>
</dbReference>
<evidence type="ECO:0000256" key="1">
    <source>
        <dbReference type="ARBA" id="ARBA00001933"/>
    </source>
</evidence>
<dbReference type="STRING" id="97359.A0A550CTH3"/>
<dbReference type="GO" id="GO:0008483">
    <property type="term" value="F:transaminase activity"/>
    <property type="evidence" value="ECO:0007669"/>
    <property type="project" value="UniProtKB-KW"/>
</dbReference>
<dbReference type="SUPFAM" id="SSF53383">
    <property type="entry name" value="PLP-dependent transferases"/>
    <property type="match status" value="1"/>
</dbReference>